<dbReference type="EMBL" id="JACCCC010000001">
    <property type="protein sequence ID" value="NYE44883.1"/>
    <property type="molecule type" value="Genomic_DNA"/>
</dbReference>
<proteinExistence type="predicted"/>
<gene>
    <name evidence="1" type="ORF">HDA32_000003</name>
</gene>
<evidence type="ECO:0000313" key="2">
    <source>
        <dbReference type="Proteomes" id="UP000589036"/>
    </source>
</evidence>
<dbReference type="Proteomes" id="UP000589036">
    <property type="component" value="Unassembled WGS sequence"/>
</dbReference>
<name>A0A852TQD8_9ACTN</name>
<keyword evidence="2" id="KW-1185">Reference proteome</keyword>
<dbReference type="AlphaFoldDB" id="A0A852TQD8"/>
<organism evidence="1 2">
    <name type="scientific">Spinactinospora alkalitolerans</name>
    <dbReference type="NCBI Taxonomy" id="687207"/>
    <lineage>
        <taxon>Bacteria</taxon>
        <taxon>Bacillati</taxon>
        <taxon>Actinomycetota</taxon>
        <taxon>Actinomycetes</taxon>
        <taxon>Streptosporangiales</taxon>
        <taxon>Nocardiopsidaceae</taxon>
        <taxon>Spinactinospora</taxon>
    </lineage>
</organism>
<sequence length="34" mass="3848">MIVWYGEHSGRWYATDGDGLHERDSIDALTLLLG</sequence>
<reference evidence="1 2" key="1">
    <citation type="submission" date="2020-07" db="EMBL/GenBank/DDBJ databases">
        <title>Sequencing the genomes of 1000 actinobacteria strains.</title>
        <authorList>
            <person name="Klenk H.-P."/>
        </authorList>
    </citation>
    <scope>NUCLEOTIDE SEQUENCE [LARGE SCALE GENOMIC DNA]</scope>
    <source>
        <strain evidence="1 2">CXB654</strain>
    </source>
</reference>
<evidence type="ECO:0000313" key="1">
    <source>
        <dbReference type="EMBL" id="NYE44883.1"/>
    </source>
</evidence>
<comment type="caution">
    <text evidence="1">The sequence shown here is derived from an EMBL/GenBank/DDBJ whole genome shotgun (WGS) entry which is preliminary data.</text>
</comment>
<protein>
    <submittedName>
        <fullName evidence="1">Uncharacterized protein</fullName>
    </submittedName>
</protein>
<accession>A0A852TQD8</accession>